<dbReference type="SUPFAM" id="SSF140459">
    <property type="entry name" value="PE/PPE dimer-like"/>
    <property type="match status" value="1"/>
</dbReference>
<dbReference type="Pfam" id="PF00934">
    <property type="entry name" value="PE"/>
    <property type="match status" value="1"/>
</dbReference>
<sequence length="197" mass="18389">MSYLVVVPELVAAAATDLANIGSSISAANAAAAAPTTALVAAGGDEVSAAIAALFGAHARAYQALSAQAAMFHEQFVRALAAGGNSYAVAEAATAQSVQQDLLNLINAPTQALLGRPLIGNGANGLPGTGQNGGDGGILYGNGGNGGSGGVNQAGGNGGNAGLWGNGGSGGAGGNATTAGRNGFNGGAGGSGGLLWG</sequence>
<evidence type="ECO:0000313" key="3">
    <source>
        <dbReference type="Proteomes" id="UP000256381"/>
    </source>
</evidence>
<dbReference type="AlphaFoldDB" id="A0ABD7H4C4"/>
<dbReference type="Gene3D" id="1.10.287.850">
    <property type="entry name" value="HP0062-like domain"/>
    <property type="match status" value="1"/>
</dbReference>
<gene>
    <name evidence="2" type="ORF">DSJ38_19830</name>
</gene>
<dbReference type="RefSeq" id="WP_142746655.1">
    <property type="nucleotide sequence ID" value="NZ_CP085560.1"/>
</dbReference>
<dbReference type="Pfam" id="PF21526">
    <property type="entry name" value="PGRS"/>
    <property type="match status" value="1"/>
</dbReference>
<feature type="domain" description="PE" evidence="1">
    <location>
        <begin position="4"/>
        <end position="93"/>
    </location>
</feature>
<dbReference type="Proteomes" id="UP000256381">
    <property type="component" value="Unassembled WGS sequence"/>
</dbReference>
<feature type="non-terminal residue" evidence="2">
    <location>
        <position position="197"/>
    </location>
</feature>
<organism evidence="2 3">
    <name type="scientific">Mycobacterium tuberculosis</name>
    <dbReference type="NCBI Taxonomy" id="1773"/>
    <lineage>
        <taxon>Bacteria</taxon>
        <taxon>Bacillati</taxon>
        <taxon>Actinomycetota</taxon>
        <taxon>Actinomycetes</taxon>
        <taxon>Mycobacteriales</taxon>
        <taxon>Mycobacteriaceae</taxon>
        <taxon>Mycobacterium</taxon>
        <taxon>Mycobacterium tuberculosis complex</taxon>
    </lineage>
</organism>
<evidence type="ECO:0000313" key="2">
    <source>
        <dbReference type="EMBL" id="REQ48131.1"/>
    </source>
</evidence>
<reference evidence="2 3" key="1">
    <citation type="journal article" date="2017" name="N. Engl. J. Med.">
        <title>Transmission of Extensively Drug-Resistant Tuberculosis in South Africa.</title>
        <authorList>
            <person name="Shah N.S."/>
            <person name="Auld S.C."/>
            <person name="Brust J.C."/>
            <person name="Mathema B."/>
            <person name="Ismail N."/>
            <person name="Moodley P."/>
            <person name="Mlisana K."/>
            <person name="Allana S."/>
            <person name="Campbell A."/>
            <person name="Mthiyane T."/>
            <person name="Morris N."/>
            <person name="Mpangase P."/>
            <person name="van der Meulen H."/>
            <person name="Omar S.V."/>
            <person name="Brown T.S."/>
            <person name="Narechania A."/>
            <person name="Shaskina E."/>
            <person name="Kapwata T."/>
            <person name="Kreiswirth B."/>
            <person name="Gandhi N.R."/>
        </authorList>
    </citation>
    <scope>NUCLEOTIDE SEQUENCE [LARGE SCALE GENOMIC DNA]</scope>
    <source>
        <strain evidence="2 3">32301_S10</strain>
    </source>
</reference>
<name>A0ABD7H4C4_MYCTX</name>
<proteinExistence type="predicted"/>
<dbReference type="InterPro" id="IPR000084">
    <property type="entry name" value="PE-PGRS_N"/>
</dbReference>
<accession>A0ABD7H4C4</accession>
<dbReference type="InterPro" id="IPR048996">
    <property type="entry name" value="PGRS_rpt"/>
</dbReference>
<evidence type="ECO:0000259" key="1">
    <source>
        <dbReference type="Pfam" id="PF00934"/>
    </source>
</evidence>
<comment type="caution">
    <text evidence="2">The sequence shown here is derived from an EMBL/GenBank/DDBJ whole genome shotgun (WGS) entry which is preliminary data.</text>
</comment>
<dbReference type="FunFam" id="1.10.287.850:FF:000001">
    <property type="entry name" value="PE_PGRS39"/>
    <property type="match status" value="1"/>
</dbReference>
<dbReference type="EMBL" id="QTBD01000222">
    <property type="protein sequence ID" value="REQ48131.1"/>
    <property type="molecule type" value="Genomic_DNA"/>
</dbReference>
<protein>
    <submittedName>
        <fullName evidence="2">PE family protein</fullName>
    </submittedName>
</protein>
<dbReference type="InterPro" id="IPR038332">
    <property type="entry name" value="PPE_sf"/>
</dbReference>